<evidence type="ECO:0000259" key="2">
    <source>
        <dbReference type="Pfam" id="PF17131"/>
    </source>
</evidence>
<sequence>MKHLFLNVILLLFSSSAFSQTMSAEQIIEQSQRAFYYAAGDMQAKVTMQLIDADGGTRKRVMTMLRRDTVEGGEQKYFIYFHEPGDVRRMTFMVWKDPVKEDQRWIFIPAVDLVRRIAADDKRSSFVGSDFTYEDVSGRDVADDNHTLLREETLDNREAYVIESIPNEVVEYTRRISWIDKQTLLPLKESYYDAQDELYRVFTADKIEAINGWPTVTQRSMKNLKTGHRTEVMFDRISYDLGLDDKDFSERRMRRPPRAWIE</sequence>
<organism evidence="3 4">
    <name type="scientific">Candidatus Tenderia electrophaga</name>
    <dbReference type="NCBI Taxonomy" id="1748243"/>
    <lineage>
        <taxon>Bacteria</taxon>
        <taxon>Pseudomonadati</taxon>
        <taxon>Pseudomonadota</taxon>
        <taxon>Gammaproteobacteria</taxon>
        <taxon>Candidatus Tenderiales</taxon>
        <taxon>Candidatus Tenderiaceae</taxon>
        <taxon>Candidatus Tenderia</taxon>
    </lineage>
</organism>
<feature type="domain" description="Uncharacterized protein TP-0789" evidence="2">
    <location>
        <begin position="73"/>
        <end position="255"/>
    </location>
</feature>
<feature type="signal peptide" evidence="1">
    <location>
        <begin position="1"/>
        <end position="19"/>
    </location>
</feature>
<protein>
    <recommendedName>
        <fullName evidence="2">Uncharacterized protein TP-0789 domain-containing protein</fullName>
    </recommendedName>
</protein>
<dbReference type="Gene3D" id="2.50.20.10">
    <property type="entry name" value="Lipoprotein localisation LolA/LolB/LppX"/>
    <property type="match status" value="1"/>
</dbReference>
<keyword evidence="1" id="KW-0732">Signal</keyword>
<keyword evidence="4" id="KW-1185">Reference proteome</keyword>
<dbReference type="EMBL" id="CP013099">
    <property type="protein sequence ID" value="ALP53730.1"/>
    <property type="molecule type" value="Genomic_DNA"/>
</dbReference>
<dbReference type="AlphaFoldDB" id="A0A0S2TF30"/>
<gene>
    <name evidence="3" type="ORF">Tel_11600</name>
</gene>
<name>A0A0S2TF30_9GAMM</name>
<accession>A0A0S2TF30</accession>
<evidence type="ECO:0000313" key="4">
    <source>
        <dbReference type="Proteomes" id="UP000055136"/>
    </source>
</evidence>
<reference evidence="3" key="1">
    <citation type="submission" date="2015-10" db="EMBL/GenBank/DDBJ databases">
        <title>Description of Candidatus Tenderia electrophaga gen. nov, sp. nov., an Uncultivated Electroautotroph from a Biocathode Enrichment.</title>
        <authorList>
            <person name="Eddie B.J."/>
            <person name="Malanoski A.P."/>
            <person name="Wang Z."/>
            <person name="Hall R.J."/>
            <person name="Oh S.D."/>
            <person name="Heiner C."/>
            <person name="Lin B."/>
            <person name="Strycharz-Glaven S.M."/>
        </authorList>
    </citation>
    <scope>NUCLEOTIDE SEQUENCE [LARGE SCALE GENOMIC DNA]</scope>
    <source>
        <strain evidence="3">NRL1</strain>
    </source>
</reference>
<evidence type="ECO:0000256" key="1">
    <source>
        <dbReference type="SAM" id="SignalP"/>
    </source>
</evidence>
<dbReference type="KEGG" id="tee:Tel_11600"/>
<dbReference type="InterPro" id="IPR033399">
    <property type="entry name" value="TP_0789-like"/>
</dbReference>
<feature type="chain" id="PRO_5006605009" description="Uncharacterized protein TP-0789 domain-containing protein" evidence="1">
    <location>
        <begin position="20"/>
        <end position="262"/>
    </location>
</feature>
<proteinExistence type="predicted"/>
<dbReference type="Pfam" id="PF17131">
    <property type="entry name" value="LolA_like"/>
    <property type="match status" value="1"/>
</dbReference>
<dbReference type="Proteomes" id="UP000055136">
    <property type="component" value="Chromosome"/>
</dbReference>
<dbReference type="CDD" id="cd16329">
    <property type="entry name" value="LolA_like"/>
    <property type="match status" value="1"/>
</dbReference>
<evidence type="ECO:0000313" key="3">
    <source>
        <dbReference type="EMBL" id="ALP53730.1"/>
    </source>
</evidence>
<dbReference type="STRING" id="1748243.Tel_11600"/>